<sequence>MSTDEPEKNPYELLNVGLEATEQEIKSAYRKLSLKVHPDRNPNNPDAAQKFHELNQAYELLLDPLRRLALTSSMRVKEARKARFTKYDKKRKNLQEELEERERAFKKQKVDKAKEEQVRVQENERIKEAGRKLREEKEEALKKQIEAEALHTEEQEDEDEVPPARYISVFTMYFTVVDSFPFAGQLDTTIKLKYSLSSHPTFITASALSELLSQFGEIDSPSIVLSLKPPKKAQTKLPKSGIALVPFKKIGGAFAAVCASNRKERGLEGVDIMWAEGREPPILGWLKKLGKLGAEPLDSKTKASSTSSPIATQSDLFLKSPKSTSSSAFSSFPDSFPSAPDIPVSQMLPSNPPALDYESLTLMRLRQAERERLEREIREQETNE</sequence>
<evidence type="ECO:0000256" key="4">
    <source>
        <dbReference type="ARBA" id="ARBA00023186"/>
    </source>
</evidence>
<dbReference type="AlphaFoldDB" id="A0A4S4KY20"/>
<dbReference type="GO" id="GO:0005737">
    <property type="term" value="C:cytoplasm"/>
    <property type="evidence" value="ECO:0007669"/>
    <property type="project" value="UniProtKB-SubCell"/>
</dbReference>
<dbReference type="OrthoDB" id="376357at2759"/>
<evidence type="ECO:0000256" key="3">
    <source>
        <dbReference type="ARBA" id="ARBA00022490"/>
    </source>
</evidence>
<feature type="domain" description="J" evidence="7">
    <location>
        <begin position="9"/>
        <end position="88"/>
    </location>
</feature>
<dbReference type="PROSITE" id="PS50076">
    <property type="entry name" value="DNAJ_2"/>
    <property type="match status" value="1"/>
</dbReference>
<dbReference type="GO" id="GO:0005681">
    <property type="term" value="C:spliceosomal complex"/>
    <property type="evidence" value="ECO:0007669"/>
    <property type="project" value="TreeGrafter"/>
</dbReference>
<dbReference type="InterPro" id="IPR001623">
    <property type="entry name" value="DnaJ_domain"/>
</dbReference>
<evidence type="ECO:0000259" key="7">
    <source>
        <dbReference type="PROSITE" id="PS50076"/>
    </source>
</evidence>
<evidence type="ECO:0000256" key="6">
    <source>
        <dbReference type="SAM" id="Coils"/>
    </source>
</evidence>
<dbReference type="Pfam" id="PF00226">
    <property type="entry name" value="DnaJ"/>
    <property type="match status" value="1"/>
</dbReference>
<evidence type="ECO:0000313" key="9">
    <source>
        <dbReference type="Proteomes" id="UP000308199"/>
    </source>
</evidence>
<dbReference type="InterPro" id="IPR036869">
    <property type="entry name" value="J_dom_sf"/>
</dbReference>
<dbReference type="CDD" id="cd06257">
    <property type="entry name" value="DnaJ"/>
    <property type="match status" value="1"/>
</dbReference>
<dbReference type="PANTHER" id="PTHR44313:SF1">
    <property type="entry name" value="DNAJ HOMOLOG SUBFAMILY C MEMBER 17"/>
    <property type="match status" value="1"/>
</dbReference>
<keyword evidence="3" id="KW-0963">Cytoplasm</keyword>
<organism evidence="8 9">
    <name type="scientific">Phellinidium pouzarii</name>
    <dbReference type="NCBI Taxonomy" id="167371"/>
    <lineage>
        <taxon>Eukaryota</taxon>
        <taxon>Fungi</taxon>
        <taxon>Dikarya</taxon>
        <taxon>Basidiomycota</taxon>
        <taxon>Agaricomycotina</taxon>
        <taxon>Agaricomycetes</taxon>
        <taxon>Hymenochaetales</taxon>
        <taxon>Hymenochaetaceae</taxon>
        <taxon>Phellinidium</taxon>
    </lineage>
</organism>
<accession>A0A4S4KY20</accession>
<keyword evidence="6" id="KW-0175">Coiled coil</keyword>
<evidence type="ECO:0000256" key="2">
    <source>
        <dbReference type="ARBA" id="ARBA00004496"/>
    </source>
</evidence>
<dbReference type="PRINTS" id="PR00625">
    <property type="entry name" value="JDOMAIN"/>
</dbReference>
<dbReference type="PANTHER" id="PTHR44313">
    <property type="entry name" value="DNAJ HOMOLOG SUBFAMILY C MEMBER 17"/>
    <property type="match status" value="1"/>
</dbReference>
<keyword evidence="4" id="KW-0143">Chaperone</keyword>
<dbReference type="Gene3D" id="1.10.287.110">
    <property type="entry name" value="DnaJ domain"/>
    <property type="match status" value="1"/>
</dbReference>
<dbReference type="GO" id="GO:0000390">
    <property type="term" value="P:spliceosomal complex disassembly"/>
    <property type="evidence" value="ECO:0007669"/>
    <property type="project" value="TreeGrafter"/>
</dbReference>
<evidence type="ECO:0000256" key="5">
    <source>
        <dbReference type="ARBA" id="ARBA00023242"/>
    </source>
</evidence>
<keyword evidence="5" id="KW-0539">Nucleus</keyword>
<dbReference type="SUPFAM" id="SSF46565">
    <property type="entry name" value="Chaperone J-domain"/>
    <property type="match status" value="1"/>
</dbReference>
<gene>
    <name evidence="8" type="ORF">EW145_g6074</name>
</gene>
<dbReference type="SMART" id="SM00271">
    <property type="entry name" value="DnaJ"/>
    <property type="match status" value="1"/>
</dbReference>
<name>A0A4S4KY20_9AGAM</name>
<protein>
    <recommendedName>
        <fullName evidence="7">J domain-containing protein</fullName>
    </recommendedName>
</protein>
<dbReference type="EMBL" id="SGPK01000424">
    <property type="protein sequence ID" value="THH03705.1"/>
    <property type="molecule type" value="Genomic_DNA"/>
</dbReference>
<proteinExistence type="predicted"/>
<dbReference type="Proteomes" id="UP000308199">
    <property type="component" value="Unassembled WGS sequence"/>
</dbReference>
<comment type="caution">
    <text evidence="8">The sequence shown here is derived from an EMBL/GenBank/DDBJ whole genome shotgun (WGS) entry which is preliminary data.</text>
</comment>
<dbReference type="InterPro" id="IPR052094">
    <property type="entry name" value="Pre-mRNA-splicing_ERAD"/>
</dbReference>
<reference evidence="8 9" key="1">
    <citation type="submission" date="2019-02" db="EMBL/GenBank/DDBJ databases">
        <title>Genome sequencing of the rare red list fungi Phellinidium pouzarii.</title>
        <authorList>
            <person name="Buettner E."/>
            <person name="Kellner H."/>
        </authorList>
    </citation>
    <scope>NUCLEOTIDE SEQUENCE [LARGE SCALE GENOMIC DNA]</scope>
    <source>
        <strain evidence="8 9">DSM 108285</strain>
    </source>
</reference>
<comment type="subcellular location">
    <subcellularLocation>
        <location evidence="2">Cytoplasm</location>
    </subcellularLocation>
    <subcellularLocation>
        <location evidence="1">Nucleus</location>
    </subcellularLocation>
</comment>
<evidence type="ECO:0000256" key="1">
    <source>
        <dbReference type="ARBA" id="ARBA00004123"/>
    </source>
</evidence>
<evidence type="ECO:0000313" key="8">
    <source>
        <dbReference type="EMBL" id="THH03705.1"/>
    </source>
</evidence>
<keyword evidence="9" id="KW-1185">Reference proteome</keyword>
<feature type="coiled-coil region" evidence="6">
    <location>
        <begin position="84"/>
        <end position="155"/>
    </location>
</feature>